<proteinExistence type="predicted"/>
<organism evidence="1">
    <name type="scientific">Arundo donax</name>
    <name type="common">Giant reed</name>
    <name type="synonym">Donax arundinaceus</name>
    <dbReference type="NCBI Taxonomy" id="35708"/>
    <lineage>
        <taxon>Eukaryota</taxon>
        <taxon>Viridiplantae</taxon>
        <taxon>Streptophyta</taxon>
        <taxon>Embryophyta</taxon>
        <taxon>Tracheophyta</taxon>
        <taxon>Spermatophyta</taxon>
        <taxon>Magnoliopsida</taxon>
        <taxon>Liliopsida</taxon>
        <taxon>Poales</taxon>
        <taxon>Poaceae</taxon>
        <taxon>PACMAD clade</taxon>
        <taxon>Arundinoideae</taxon>
        <taxon>Arundineae</taxon>
        <taxon>Arundo</taxon>
    </lineage>
</organism>
<sequence length="27" mass="3219">MFCLNGASMFFFRSFSFASENRWAARH</sequence>
<evidence type="ECO:0000313" key="1">
    <source>
        <dbReference type="EMBL" id="JAE11546.1"/>
    </source>
</evidence>
<accession>A0A0A9FMQ8</accession>
<protein>
    <submittedName>
        <fullName evidence="1">Uncharacterized protein</fullName>
    </submittedName>
</protein>
<dbReference type="EMBL" id="GBRH01186350">
    <property type="protein sequence ID" value="JAE11546.1"/>
    <property type="molecule type" value="Transcribed_RNA"/>
</dbReference>
<reference evidence="1" key="1">
    <citation type="submission" date="2014-09" db="EMBL/GenBank/DDBJ databases">
        <authorList>
            <person name="Magalhaes I.L.F."/>
            <person name="Oliveira U."/>
            <person name="Santos F.R."/>
            <person name="Vidigal T.H.D.A."/>
            <person name="Brescovit A.D."/>
            <person name="Santos A.J."/>
        </authorList>
    </citation>
    <scope>NUCLEOTIDE SEQUENCE</scope>
    <source>
        <tissue evidence="1">Shoot tissue taken approximately 20 cm above the soil surface</tissue>
    </source>
</reference>
<reference evidence="1" key="2">
    <citation type="journal article" date="2015" name="Data Brief">
        <title>Shoot transcriptome of the giant reed, Arundo donax.</title>
        <authorList>
            <person name="Barrero R.A."/>
            <person name="Guerrero F.D."/>
            <person name="Moolhuijzen P."/>
            <person name="Goolsby J.A."/>
            <person name="Tidwell J."/>
            <person name="Bellgard S.E."/>
            <person name="Bellgard M.I."/>
        </authorList>
    </citation>
    <scope>NUCLEOTIDE SEQUENCE</scope>
    <source>
        <tissue evidence="1">Shoot tissue taken approximately 20 cm above the soil surface</tissue>
    </source>
</reference>
<name>A0A0A9FMQ8_ARUDO</name>
<dbReference type="AlphaFoldDB" id="A0A0A9FMQ8"/>